<gene>
    <name evidence="3" type="ORF">K1Y79_09990</name>
</gene>
<dbReference type="InterPro" id="IPR050640">
    <property type="entry name" value="Bact_2-comp_sensor_kinase"/>
</dbReference>
<dbReference type="PANTHER" id="PTHR34220">
    <property type="entry name" value="SENSOR HISTIDINE KINASE YPDA"/>
    <property type="match status" value="1"/>
</dbReference>
<dbReference type="InterPro" id="IPR010559">
    <property type="entry name" value="Sig_transdc_His_kin_internal"/>
</dbReference>
<feature type="transmembrane region" description="Helical" evidence="1">
    <location>
        <begin position="112"/>
        <end position="134"/>
    </location>
</feature>
<evidence type="ECO:0000256" key="1">
    <source>
        <dbReference type="SAM" id="Phobius"/>
    </source>
</evidence>
<dbReference type="PANTHER" id="PTHR34220:SF7">
    <property type="entry name" value="SENSOR HISTIDINE KINASE YPDA"/>
    <property type="match status" value="1"/>
</dbReference>
<evidence type="ECO:0000313" key="4">
    <source>
        <dbReference type="Proteomes" id="UP000812961"/>
    </source>
</evidence>
<feature type="transmembrane region" description="Helical" evidence="1">
    <location>
        <begin position="7"/>
        <end position="26"/>
    </location>
</feature>
<feature type="transmembrane region" description="Helical" evidence="1">
    <location>
        <begin position="38"/>
        <end position="58"/>
    </location>
</feature>
<name>A0ABS7GBM3_9BACT</name>
<organism evidence="3 4">
    <name type="scientific">Chitinophaga rhizophila</name>
    <dbReference type="NCBI Taxonomy" id="2866212"/>
    <lineage>
        <taxon>Bacteria</taxon>
        <taxon>Pseudomonadati</taxon>
        <taxon>Bacteroidota</taxon>
        <taxon>Chitinophagia</taxon>
        <taxon>Chitinophagales</taxon>
        <taxon>Chitinophagaceae</taxon>
        <taxon>Chitinophaga</taxon>
    </lineage>
</organism>
<evidence type="ECO:0000313" key="3">
    <source>
        <dbReference type="EMBL" id="MBW8684660.1"/>
    </source>
</evidence>
<keyword evidence="3" id="KW-0418">Kinase</keyword>
<dbReference type="SUPFAM" id="SSF55874">
    <property type="entry name" value="ATPase domain of HSP90 chaperone/DNA topoisomerase II/histidine kinase"/>
    <property type="match status" value="1"/>
</dbReference>
<feature type="domain" description="Signal transduction histidine kinase internal region" evidence="2">
    <location>
        <begin position="156"/>
        <end position="232"/>
    </location>
</feature>
<proteinExistence type="predicted"/>
<keyword evidence="1" id="KW-1133">Transmembrane helix</keyword>
<dbReference type="GO" id="GO:0016301">
    <property type="term" value="F:kinase activity"/>
    <property type="evidence" value="ECO:0007669"/>
    <property type="project" value="UniProtKB-KW"/>
</dbReference>
<accession>A0ABS7GBM3</accession>
<keyword evidence="3" id="KW-0808">Transferase</keyword>
<dbReference type="Pfam" id="PF06580">
    <property type="entry name" value="His_kinase"/>
    <property type="match status" value="1"/>
</dbReference>
<keyword evidence="4" id="KW-1185">Reference proteome</keyword>
<feature type="transmembrane region" description="Helical" evidence="1">
    <location>
        <begin position="70"/>
        <end position="92"/>
    </location>
</feature>
<dbReference type="Proteomes" id="UP000812961">
    <property type="component" value="Unassembled WGS sequence"/>
</dbReference>
<sequence>MFRSYHLKWCFILISILAGGTLVMRLGEVRVWSVGQVLGHIITITILILCCWFTHGFFRNYQLPVDNRVRTITSIVAGTLAALVITYCYDLYFPKELMPPRDIPEYGTLPDFLRRLVAGFFLSMICYIVFNIIFTNNVLQKTRLENEHLKQAHLRAQLISLQQQISPHFLFNSLSTLKNIATDADTKKFVVQLAHVYRYLLNYNEHHVTSLSEELSFTHSYIYILHQRFETALNVTIDVPEDYLDCRIPPLSIQLLLENAIKHNALSPEKPLNICISVNTNEELDVVNNCRPKKVAAESTGLGLQNIRDRFLLLFNRDIRINSTQETFTVSLPLITNERNHN</sequence>
<comment type="caution">
    <text evidence="3">The sequence shown here is derived from an EMBL/GenBank/DDBJ whole genome shotgun (WGS) entry which is preliminary data.</text>
</comment>
<dbReference type="Gene3D" id="3.30.565.10">
    <property type="entry name" value="Histidine kinase-like ATPase, C-terminal domain"/>
    <property type="match status" value="1"/>
</dbReference>
<reference evidence="3 4" key="1">
    <citation type="submission" date="2021-08" db="EMBL/GenBank/DDBJ databases">
        <title>The genome sequence of Chitinophaga sp. B61.</title>
        <authorList>
            <person name="Zhang X."/>
        </authorList>
    </citation>
    <scope>NUCLEOTIDE SEQUENCE [LARGE SCALE GENOMIC DNA]</scope>
    <source>
        <strain evidence="3 4">B61</strain>
    </source>
</reference>
<keyword evidence="1" id="KW-0812">Transmembrane</keyword>
<protein>
    <submittedName>
        <fullName evidence="3">Histidine kinase</fullName>
    </submittedName>
</protein>
<dbReference type="EMBL" id="JAICCF010000002">
    <property type="protein sequence ID" value="MBW8684660.1"/>
    <property type="molecule type" value="Genomic_DNA"/>
</dbReference>
<evidence type="ECO:0000259" key="2">
    <source>
        <dbReference type="Pfam" id="PF06580"/>
    </source>
</evidence>
<dbReference type="InterPro" id="IPR036890">
    <property type="entry name" value="HATPase_C_sf"/>
</dbReference>
<keyword evidence="1" id="KW-0472">Membrane</keyword>
<dbReference type="RefSeq" id="WP_220249877.1">
    <property type="nucleotide sequence ID" value="NZ_JAICCF010000002.1"/>
</dbReference>